<comment type="caution">
    <text evidence="2">The sequence shown here is derived from an EMBL/GenBank/DDBJ whole genome shotgun (WGS) entry which is preliminary data.</text>
</comment>
<sequence>MPLRWLPSPQGWGWLQSANGMAQASDIYSDPTFGLTSMKFRMFLLLIVLLWGLAAVEEFRCILVWWNVLLALPPLSQPCIMGKVEEDGENNLEVCGIHRRSRWINISLNLLPRTVLQCLIFYVGIKYLLSVRNVSDLILNSLALTFLVTVDEMLFEAFASETDAALIRRCKSIHGRSVACVDRMLSFTRSTVGLWIFAPILLVICYNVIEDAAQTFLQARATYCLCDIRGEDCLSHQLQHVLSPE</sequence>
<keyword evidence="1" id="KW-1133">Transmembrane helix</keyword>
<evidence type="ECO:0000313" key="2">
    <source>
        <dbReference type="EMBL" id="CAE7256271.1"/>
    </source>
</evidence>
<feature type="transmembrane region" description="Helical" evidence="1">
    <location>
        <begin position="43"/>
        <end position="66"/>
    </location>
</feature>
<dbReference type="EMBL" id="CAJNDS010001347">
    <property type="protein sequence ID" value="CAE7256271.1"/>
    <property type="molecule type" value="Genomic_DNA"/>
</dbReference>
<name>A0A812MH82_9DINO</name>
<proteinExistence type="predicted"/>
<feature type="transmembrane region" description="Helical" evidence="1">
    <location>
        <begin position="110"/>
        <end position="129"/>
    </location>
</feature>
<keyword evidence="3" id="KW-1185">Reference proteome</keyword>
<gene>
    <name evidence="2" type="ORF">SNAT2548_LOCUS13134</name>
</gene>
<evidence type="ECO:0000256" key="1">
    <source>
        <dbReference type="SAM" id="Phobius"/>
    </source>
</evidence>
<dbReference type="AlphaFoldDB" id="A0A812MH82"/>
<keyword evidence="1" id="KW-0472">Membrane</keyword>
<evidence type="ECO:0000313" key="3">
    <source>
        <dbReference type="Proteomes" id="UP000604046"/>
    </source>
</evidence>
<dbReference type="OrthoDB" id="433302at2759"/>
<dbReference type="Proteomes" id="UP000604046">
    <property type="component" value="Unassembled WGS sequence"/>
</dbReference>
<keyword evidence="1" id="KW-0812">Transmembrane</keyword>
<organism evidence="2 3">
    <name type="scientific">Symbiodinium natans</name>
    <dbReference type="NCBI Taxonomy" id="878477"/>
    <lineage>
        <taxon>Eukaryota</taxon>
        <taxon>Sar</taxon>
        <taxon>Alveolata</taxon>
        <taxon>Dinophyceae</taxon>
        <taxon>Suessiales</taxon>
        <taxon>Symbiodiniaceae</taxon>
        <taxon>Symbiodinium</taxon>
    </lineage>
</organism>
<reference evidence="2" key="1">
    <citation type="submission" date="2021-02" db="EMBL/GenBank/DDBJ databases">
        <authorList>
            <person name="Dougan E. K."/>
            <person name="Rhodes N."/>
            <person name="Thang M."/>
            <person name="Chan C."/>
        </authorList>
    </citation>
    <scope>NUCLEOTIDE SEQUENCE</scope>
</reference>
<accession>A0A812MH82</accession>
<feature type="transmembrane region" description="Helical" evidence="1">
    <location>
        <begin position="192"/>
        <end position="209"/>
    </location>
</feature>
<protein>
    <submittedName>
        <fullName evidence="2">Uncharacterized protein</fullName>
    </submittedName>
</protein>